<evidence type="ECO:0000313" key="1">
    <source>
        <dbReference type="EMBL" id="DAE14593.1"/>
    </source>
</evidence>
<accession>A0A8S5Q6Y9</accession>
<reference evidence="1" key="1">
    <citation type="journal article" date="2021" name="Proc. Natl. Acad. Sci. U.S.A.">
        <title>A Catalog of Tens of Thousands of Viruses from Human Metagenomes Reveals Hidden Associations with Chronic Diseases.</title>
        <authorList>
            <person name="Tisza M.J."/>
            <person name="Buck C.B."/>
        </authorList>
    </citation>
    <scope>NUCLEOTIDE SEQUENCE</scope>
    <source>
        <strain evidence="1">Ct87y24</strain>
    </source>
</reference>
<name>A0A8S5Q6Y9_9VIRU</name>
<dbReference type="EMBL" id="BK015588">
    <property type="protein sequence ID" value="DAE14593.1"/>
    <property type="molecule type" value="Genomic_DNA"/>
</dbReference>
<protein>
    <submittedName>
        <fullName evidence="1">Uncharacterized protein</fullName>
    </submittedName>
</protein>
<proteinExistence type="predicted"/>
<sequence length="289" mass="32307">MARTIQEIRRSISEAFIADSTIQAGYKLAPGKTFEEQFSKVSLEAILFWVFASAIYTLEVLFDEHRKEVKELVAEAEPHTLLWYTRKAKAYLHGKSLLPYSDKYDTSSLSPEEIEKLRVVRYAVASEYNSVVYLKVAGVDDKGKPSVLGDNILVPLRAYMQQIKDAGVPVRVISSPGDELRLTLEVYMQPVLLSPKGKLSEERDKVIRKTVEDNIASLPFDGVFRPSDLVVALSQISGVESSVVSSASSAPAGSDKWLGISGYHRPHSGYYHLDTLNIVYKPYEPFRSL</sequence>
<organism evidence="1">
    <name type="scientific">virus sp. ct87y24</name>
    <dbReference type="NCBI Taxonomy" id="2825805"/>
    <lineage>
        <taxon>Viruses</taxon>
    </lineage>
</organism>